<reference evidence="1" key="1">
    <citation type="submission" date="2023-04" db="EMBL/GenBank/DDBJ databases">
        <title>Phytophthora lilii NBRC 32176.</title>
        <authorList>
            <person name="Ichikawa N."/>
            <person name="Sato H."/>
            <person name="Tonouchi N."/>
        </authorList>
    </citation>
    <scope>NUCLEOTIDE SEQUENCE</scope>
    <source>
        <strain evidence="1">NBRC 32176</strain>
    </source>
</reference>
<name>A0A9W6TIR6_9STRA</name>
<organism evidence="1 2">
    <name type="scientific">Phytophthora lilii</name>
    <dbReference type="NCBI Taxonomy" id="2077276"/>
    <lineage>
        <taxon>Eukaryota</taxon>
        <taxon>Sar</taxon>
        <taxon>Stramenopiles</taxon>
        <taxon>Oomycota</taxon>
        <taxon>Peronosporomycetes</taxon>
        <taxon>Peronosporales</taxon>
        <taxon>Peronosporaceae</taxon>
        <taxon>Phytophthora</taxon>
    </lineage>
</organism>
<gene>
    <name evidence="1" type="ORF">Plil01_000450800</name>
</gene>
<evidence type="ECO:0000313" key="1">
    <source>
        <dbReference type="EMBL" id="GMF14101.1"/>
    </source>
</evidence>
<dbReference type="EMBL" id="BSXW01000182">
    <property type="protein sequence ID" value="GMF14101.1"/>
    <property type="molecule type" value="Genomic_DNA"/>
</dbReference>
<accession>A0A9W6TIR6</accession>
<comment type="caution">
    <text evidence="1">The sequence shown here is derived from an EMBL/GenBank/DDBJ whole genome shotgun (WGS) entry which is preliminary data.</text>
</comment>
<sequence>MRSPEKLLTVSVVTNEYTVVSPFTPLYRLNSVPAMVVVAIAEPVLEIGPAPPIAANQIIISNSLSPSEVELVNRSYDTSATIVPLYSSEYSIVVEMDLMLESCTASN</sequence>
<keyword evidence="2" id="KW-1185">Reference proteome</keyword>
<dbReference type="Proteomes" id="UP001165083">
    <property type="component" value="Unassembled WGS sequence"/>
</dbReference>
<proteinExistence type="predicted"/>
<dbReference type="AlphaFoldDB" id="A0A9W6TIR6"/>
<protein>
    <submittedName>
        <fullName evidence="1">Unnamed protein product</fullName>
    </submittedName>
</protein>
<evidence type="ECO:0000313" key="2">
    <source>
        <dbReference type="Proteomes" id="UP001165083"/>
    </source>
</evidence>